<dbReference type="Gene3D" id="1.20.120.50">
    <property type="entry name" value="Hemerythrin-like"/>
    <property type="match status" value="1"/>
</dbReference>
<dbReference type="GO" id="GO:0046872">
    <property type="term" value="F:metal ion binding"/>
    <property type="evidence" value="ECO:0007669"/>
    <property type="project" value="UniProtKB-KW"/>
</dbReference>
<dbReference type="InterPro" id="IPR012312">
    <property type="entry name" value="Hemerythrin-like"/>
</dbReference>
<dbReference type="InterPro" id="IPR029787">
    <property type="entry name" value="Nucleotide_cyclase"/>
</dbReference>
<dbReference type="InterPro" id="IPR012827">
    <property type="entry name" value="Hemerythrin_metal-bd"/>
</dbReference>
<keyword evidence="6" id="KW-1133">Transmembrane helix</keyword>
<dbReference type="PROSITE" id="PS00550">
    <property type="entry name" value="HEMERYTHRINS"/>
    <property type="match status" value="1"/>
</dbReference>
<dbReference type="AlphaFoldDB" id="A0A2S2CNB8"/>
<dbReference type="KEGG" id="azz:DEW08_06465"/>
<dbReference type="PANTHER" id="PTHR45138">
    <property type="entry name" value="REGULATORY COMPONENTS OF SENSORY TRANSDUCTION SYSTEM"/>
    <property type="match status" value="1"/>
</dbReference>
<keyword evidence="9" id="KW-1185">Reference proteome</keyword>
<dbReference type="Proteomes" id="UP000245629">
    <property type="component" value="Chromosome 2"/>
</dbReference>
<protein>
    <recommendedName>
        <fullName evidence="2">diguanylate cyclase</fullName>
        <ecNumber evidence="2">2.7.7.65</ecNumber>
    </recommendedName>
</protein>
<sequence length="537" mass="59065">MLQALHTGTLSVTAAMVMTAVAALMVLISATRKSYPGFRLLSLGHALLAIGFILSAFRDGVPSWLPVIVANYLILTSAALKFDGICLFYDGWSARSSTINHAVSAVATLVLGYFLYIDPNINARITAVSSAYSVILARTAAVPFRQKKIEISAVDWVIPFAHSLLIVILGWRTYMAATSDQIIDFINGDLLFRLTLMAAILAAFMSFAAYLMLAHRRIERELIEARNQAETLSRTDSLTGCWNRRHFEEQLQREFERAARYGTAASLLIFDIDHFKAVNDGHGHDIGDVVLEEVAGRMRHSLRATDLLCRWGGEEFAILVPTPLPKARALAEKIRARIAEEPVAPVGSVTVSAGVAELEPGESTERWMRRADRALYRAKALGRNRVEQDPGEESVGSLDRLQWSASFHSGEPALDAQHKSLFEITNRLMAVGSDDTSHAAAAAIFDVLSDDLRRHFAYEESLLVRIGYKYMDAHKAEHERLLSLIGSIIARHEAGLVSTADAAHAISKDVIFGHILSEDRNYFSALCDAAEKSASTV</sequence>
<dbReference type="GO" id="GO:0005886">
    <property type="term" value="C:plasma membrane"/>
    <property type="evidence" value="ECO:0007669"/>
    <property type="project" value="TreeGrafter"/>
</dbReference>
<dbReference type="PROSITE" id="PS50887">
    <property type="entry name" value="GGDEF"/>
    <property type="match status" value="1"/>
</dbReference>
<dbReference type="PANTHER" id="PTHR45138:SF9">
    <property type="entry name" value="DIGUANYLATE CYCLASE DGCM-RELATED"/>
    <property type="match status" value="1"/>
</dbReference>
<dbReference type="InterPro" id="IPR050469">
    <property type="entry name" value="Diguanylate_Cyclase"/>
</dbReference>
<evidence type="ECO:0000256" key="6">
    <source>
        <dbReference type="SAM" id="Phobius"/>
    </source>
</evidence>
<reference evidence="9" key="1">
    <citation type="submission" date="2018-05" db="EMBL/GenBank/DDBJ databases">
        <title>Azospirillum thermophila sp. nov., a novel isolated from hot spring.</title>
        <authorList>
            <person name="Zhao Z."/>
        </authorList>
    </citation>
    <scope>NUCLEOTIDE SEQUENCE [LARGE SCALE GENOMIC DNA]</scope>
    <source>
        <strain evidence="9">CFH 70021</strain>
    </source>
</reference>
<keyword evidence="6" id="KW-0472">Membrane</keyword>
<dbReference type="InterPro" id="IPR035938">
    <property type="entry name" value="Hemerythrin-like_sf"/>
</dbReference>
<evidence type="ECO:0000313" key="8">
    <source>
        <dbReference type="EMBL" id="AWK85948.1"/>
    </source>
</evidence>
<evidence type="ECO:0000256" key="1">
    <source>
        <dbReference type="ARBA" id="ARBA00010587"/>
    </source>
</evidence>
<keyword evidence="4" id="KW-0408">Iron</keyword>
<dbReference type="InterPro" id="IPR043128">
    <property type="entry name" value="Rev_trsase/Diguanyl_cyclase"/>
</dbReference>
<feature type="transmembrane region" description="Helical" evidence="6">
    <location>
        <begin position="40"/>
        <end position="57"/>
    </location>
</feature>
<evidence type="ECO:0000256" key="5">
    <source>
        <dbReference type="ARBA" id="ARBA00034247"/>
    </source>
</evidence>
<dbReference type="EC" id="2.7.7.65" evidence="2"/>
<dbReference type="Pfam" id="PF01814">
    <property type="entry name" value="Hemerythrin"/>
    <property type="match status" value="1"/>
</dbReference>
<dbReference type="GO" id="GO:0052621">
    <property type="term" value="F:diguanylate cyclase activity"/>
    <property type="evidence" value="ECO:0007669"/>
    <property type="project" value="UniProtKB-EC"/>
</dbReference>
<dbReference type="OrthoDB" id="7366409at2"/>
<proteinExistence type="inferred from homology"/>
<accession>A0A2S2CNB8</accession>
<evidence type="ECO:0000256" key="4">
    <source>
        <dbReference type="ARBA" id="ARBA00023004"/>
    </source>
</evidence>
<dbReference type="Gene3D" id="3.30.70.270">
    <property type="match status" value="1"/>
</dbReference>
<dbReference type="SUPFAM" id="SSF55073">
    <property type="entry name" value="Nucleotide cyclase"/>
    <property type="match status" value="1"/>
</dbReference>
<keyword evidence="6" id="KW-0812">Transmembrane</keyword>
<dbReference type="GO" id="GO:1902201">
    <property type="term" value="P:negative regulation of bacterial-type flagellum-dependent cell motility"/>
    <property type="evidence" value="ECO:0007669"/>
    <property type="project" value="TreeGrafter"/>
</dbReference>
<dbReference type="FunFam" id="3.30.70.270:FF:000001">
    <property type="entry name" value="Diguanylate cyclase domain protein"/>
    <property type="match status" value="1"/>
</dbReference>
<comment type="catalytic activity">
    <reaction evidence="5">
        <text>2 GTP = 3',3'-c-di-GMP + 2 diphosphate</text>
        <dbReference type="Rhea" id="RHEA:24898"/>
        <dbReference type="ChEBI" id="CHEBI:33019"/>
        <dbReference type="ChEBI" id="CHEBI:37565"/>
        <dbReference type="ChEBI" id="CHEBI:58805"/>
        <dbReference type="EC" id="2.7.7.65"/>
    </reaction>
</comment>
<keyword evidence="3" id="KW-0479">Metal-binding</keyword>
<dbReference type="SUPFAM" id="SSF47188">
    <property type="entry name" value="Hemerythrin-like"/>
    <property type="match status" value="1"/>
</dbReference>
<feature type="domain" description="GGDEF" evidence="7">
    <location>
        <begin position="263"/>
        <end position="391"/>
    </location>
</feature>
<evidence type="ECO:0000256" key="3">
    <source>
        <dbReference type="ARBA" id="ARBA00022723"/>
    </source>
</evidence>
<name>A0A2S2CNB8_9PROT</name>
<evidence type="ECO:0000256" key="2">
    <source>
        <dbReference type="ARBA" id="ARBA00012528"/>
    </source>
</evidence>
<organism evidence="8 9">
    <name type="scientific">Azospirillum thermophilum</name>
    <dbReference type="NCBI Taxonomy" id="2202148"/>
    <lineage>
        <taxon>Bacteria</taxon>
        <taxon>Pseudomonadati</taxon>
        <taxon>Pseudomonadota</taxon>
        <taxon>Alphaproteobacteria</taxon>
        <taxon>Rhodospirillales</taxon>
        <taxon>Azospirillaceae</taxon>
        <taxon>Azospirillum</taxon>
    </lineage>
</organism>
<feature type="transmembrane region" description="Helical" evidence="6">
    <location>
        <begin position="153"/>
        <end position="171"/>
    </location>
</feature>
<dbReference type="NCBIfam" id="TIGR02481">
    <property type="entry name" value="hemeryth_dom"/>
    <property type="match status" value="1"/>
</dbReference>
<gene>
    <name evidence="8" type="ORF">DEW08_06465</name>
</gene>
<dbReference type="EMBL" id="CP029353">
    <property type="protein sequence ID" value="AWK85948.1"/>
    <property type="molecule type" value="Genomic_DNA"/>
</dbReference>
<feature type="transmembrane region" description="Helical" evidence="6">
    <location>
        <begin position="99"/>
        <end position="117"/>
    </location>
</feature>
<dbReference type="Pfam" id="PF00990">
    <property type="entry name" value="GGDEF"/>
    <property type="match status" value="1"/>
</dbReference>
<feature type="transmembrane region" description="Helical" evidence="6">
    <location>
        <begin position="191"/>
        <end position="213"/>
    </location>
</feature>
<dbReference type="GO" id="GO:0043709">
    <property type="term" value="P:cell adhesion involved in single-species biofilm formation"/>
    <property type="evidence" value="ECO:0007669"/>
    <property type="project" value="TreeGrafter"/>
</dbReference>
<evidence type="ECO:0000259" key="7">
    <source>
        <dbReference type="PROSITE" id="PS50887"/>
    </source>
</evidence>
<evidence type="ECO:0000313" key="9">
    <source>
        <dbReference type="Proteomes" id="UP000245629"/>
    </source>
</evidence>
<dbReference type="CDD" id="cd01949">
    <property type="entry name" value="GGDEF"/>
    <property type="match status" value="1"/>
</dbReference>
<dbReference type="InterPro" id="IPR000160">
    <property type="entry name" value="GGDEF_dom"/>
</dbReference>
<dbReference type="NCBIfam" id="TIGR00254">
    <property type="entry name" value="GGDEF"/>
    <property type="match status" value="1"/>
</dbReference>
<feature type="transmembrane region" description="Helical" evidence="6">
    <location>
        <begin position="63"/>
        <end position="87"/>
    </location>
</feature>
<dbReference type="CDD" id="cd12107">
    <property type="entry name" value="Hemerythrin"/>
    <property type="match status" value="1"/>
</dbReference>
<comment type="similarity">
    <text evidence="1">Belongs to the hemerythrin family.</text>
</comment>
<feature type="transmembrane region" description="Helical" evidence="6">
    <location>
        <begin position="6"/>
        <end position="28"/>
    </location>
</feature>
<dbReference type="SMART" id="SM00267">
    <property type="entry name" value="GGDEF"/>
    <property type="match status" value="1"/>
</dbReference>
<dbReference type="InterPro" id="IPR016131">
    <property type="entry name" value="Haemerythrin_Fe_BS"/>
</dbReference>